<evidence type="ECO:0000313" key="3">
    <source>
        <dbReference type="EMBL" id="TPX61960.1"/>
    </source>
</evidence>
<organism evidence="3 4">
    <name type="scientific">Powellomyces hirtus</name>
    <dbReference type="NCBI Taxonomy" id="109895"/>
    <lineage>
        <taxon>Eukaryota</taxon>
        <taxon>Fungi</taxon>
        <taxon>Fungi incertae sedis</taxon>
        <taxon>Chytridiomycota</taxon>
        <taxon>Chytridiomycota incertae sedis</taxon>
        <taxon>Chytridiomycetes</taxon>
        <taxon>Spizellomycetales</taxon>
        <taxon>Powellomycetaceae</taxon>
        <taxon>Powellomyces</taxon>
    </lineage>
</organism>
<proteinExistence type="predicted"/>
<sequence length="306" mass="33633">MHNNPRSVKMHLQEEKVTVPSTDKVELETRLYRGAGRKQTCVILTHPYGPLGGNFENNVVQALFDNFASQGFMTVRFNFRGAGRSTGRTSFKGAGEADDVLSICRYVRGRPEIAPTHIILCGYSYGSVAAGAITRQVPELAGFISISYPRYIPMDSLLFLSGSRVLTCWSCDVAVLWFLTFFGSNKLKAQLMEIPANLPKLFICGNRDNFTSEANFKKFVDELPNENKTVVVVNEATHFWNEMEQVLVAHVNQWMGRNGLNSKTGKSASAAALKVNPAVVATSTVASKNSPTLSPASPWSAVEEDD</sequence>
<feature type="region of interest" description="Disordered" evidence="1">
    <location>
        <begin position="284"/>
        <end position="306"/>
    </location>
</feature>
<dbReference type="PANTHER" id="PTHR42103">
    <property type="entry name" value="ALPHA/BETA-HYDROLASES SUPERFAMILY PROTEIN"/>
    <property type="match status" value="1"/>
</dbReference>
<dbReference type="SUPFAM" id="SSF53474">
    <property type="entry name" value="alpha/beta-Hydrolases"/>
    <property type="match status" value="1"/>
</dbReference>
<dbReference type="Pfam" id="PF02129">
    <property type="entry name" value="Peptidase_S15"/>
    <property type="match status" value="1"/>
</dbReference>
<feature type="domain" description="Xaa-Pro dipeptidyl-peptidase-like" evidence="2">
    <location>
        <begin position="23"/>
        <end position="146"/>
    </location>
</feature>
<dbReference type="Gene3D" id="3.40.50.1820">
    <property type="entry name" value="alpha/beta hydrolase"/>
    <property type="match status" value="1"/>
</dbReference>
<dbReference type="AlphaFoldDB" id="A0A507EFH9"/>
<dbReference type="PANTHER" id="PTHR42103:SF2">
    <property type="entry name" value="AB HYDROLASE-1 DOMAIN-CONTAINING PROTEIN"/>
    <property type="match status" value="1"/>
</dbReference>
<dbReference type="STRING" id="109895.A0A507EFH9"/>
<evidence type="ECO:0000259" key="2">
    <source>
        <dbReference type="Pfam" id="PF02129"/>
    </source>
</evidence>
<evidence type="ECO:0000256" key="1">
    <source>
        <dbReference type="SAM" id="MobiDB-lite"/>
    </source>
</evidence>
<protein>
    <recommendedName>
        <fullName evidence="2">Xaa-Pro dipeptidyl-peptidase-like domain-containing protein</fullName>
    </recommendedName>
</protein>
<accession>A0A507EFH9</accession>
<dbReference type="EMBL" id="QEAQ01000005">
    <property type="protein sequence ID" value="TPX61960.1"/>
    <property type="molecule type" value="Genomic_DNA"/>
</dbReference>
<dbReference type="Proteomes" id="UP000318582">
    <property type="component" value="Unassembled WGS sequence"/>
</dbReference>
<comment type="caution">
    <text evidence="3">The sequence shown here is derived from an EMBL/GenBank/DDBJ whole genome shotgun (WGS) entry which is preliminary data.</text>
</comment>
<dbReference type="InterPro" id="IPR000383">
    <property type="entry name" value="Xaa-Pro-like_dom"/>
</dbReference>
<evidence type="ECO:0000313" key="4">
    <source>
        <dbReference type="Proteomes" id="UP000318582"/>
    </source>
</evidence>
<dbReference type="InterPro" id="IPR029058">
    <property type="entry name" value="AB_hydrolase_fold"/>
</dbReference>
<gene>
    <name evidence="3" type="ORF">PhCBS80983_g00812</name>
</gene>
<name>A0A507EFH9_9FUNG</name>
<reference evidence="3 4" key="1">
    <citation type="journal article" date="2019" name="Sci. Rep.">
        <title>Comparative genomics of chytrid fungi reveal insights into the obligate biotrophic and pathogenic lifestyle of Synchytrium endobioticum.</title>
        <authorList>
            <person name="van de Vossenberg B.T.L.H."/>
            <person name="Warris S."/>
            <person name="Nguyen H.D.T."/>
            <person name="van Gent-Pelzer M.P.E."/>
            <person name="Joly D.L."/>
            <person name="van de Geest H.C."/>
            <person name="Bonants P.J.M."/>
            <person name="Smith D.S."/>
            <person name="Levesque C.A."/>
            <person name="van der Lee T.A.J."/>
        </authorList>
    </citation>
    <scope>NUCLEOTIDE SEQUENCE [LARGE SCALE GENOMIC DNA]</scope>
    <source>
        <strain evidence="3 4">CBS 809.83</strain>
    </source>
</reference>
<keyword evidence="4" id="KW-1185">Reference proteome</keyword>
<dbReference type="GO" id="GO:0016787">
    <property type="term" value="F:hydrolase activity"/>
    <property type="evidence" value="ECO:0007669"/>
    <property type="project" value="InterPro"/>
</dbReference>
<feature type="compositionally biased region" description="Polar residues" evidence="1">
    <location>
        <begin position="284"/>
        <end position="297"/>
    </location>
</feature>